<dbReference type="EMBL" id="BMAT01005828">
    <property type="protein sequence ID" value="GFS00316.1"/>
    <property type="molecule type" value="Genomic_DNA"/>
</dbReference>
<dbReference type="GO" id="GO:0005044">
    <property type="term" value="F:scavenger receptor activity"/>
    <property type="evidence" value="ECO:0007669"/>
    <property type="project" value="InterPro"/>
</dbReference>
<dbReference type="InterPro" id="IPR008979">
    <property type="entry name" value="Galactose-bd-like_sf"/>
</dbReference>
<dbReference type="PANTHER" id="PTHR24043">
    <property type="entry name" value="SCAVENGER RECEPTOR CLASS F"/>
    <property type="match status" value="1"/>
</dbReference>
<reference evidence="2 3" key="1">
    <citation type="journal article" date="2021" name="Elife">
        <title>Chloroplast acquisition without the gene transfer in kleptoplastic sea slugs, Plakobranchus ocellatus.</title>
        <authorList>
            <person name="Maeda T."/>
            <person name="Takahashi S."/>
            <person name="Yoshida T."/>
            <person name="Shimamura S."/>
            <person name="Takaki Y."/>
            <person name="Nagai Y."/>
            <person name="Toyoda A."/>
            <person name="Suzuki Y."/>
            <person name="Arimoto A."/>
            <person name="Ishii H."/>
            <person name="Satoh N."/>
            <person name="Nishiyama T."/>
            <person name="Hasebe M."/>
            <person name="Maruyama T."/>
            <person name="Minagawa J."/>
            <person name="Obokata J."/>
            <person name="Shigenobu S."/>
        </authorList>
    </citation>
    <scope>NUCLEOTIDE SEQUENCE [LARGE SCALE GENOMIC DNA]</scope>
</reference>
<evidence type="ECO:0000256" key="1">
    <source>
        <dbReference type="ARBA" id="ARBA00022536"/>
    </source>
</evidence>
<dbReference type="AlphaFoldDB" id="A0AAV4HS55"/>
<evidence type="ECO:0000313" key="3">
    <source>
        <dbReference type="Proteomes" id="UP000762676"/>
    </source>
</evidence>
<evidence type="ECO:0000313" key="2">
    <source>
        <dbReference type="EMBL" id="GFS00316.1"/>
    </source>
</evidence>
<dbReference type="Pfam" id="PF22633">
    <property type="entry name" value="F5_F8_type_C_2"/>
    <property type="match status" value="1"/>
</dbReference>
<proteinExistence type="predicted"/>
<dbReference type="SUPFAM" id="SSF49785">
    <property type="entry name" value="Galactose-binding domain-like"/>
    <property type="match status" value="1"/>
</dbReference>
<dbReference type="Gene3D" id="2.60.120.260">
    <property type="entry name" value="Galactose-binding domain-like"/>
    <property type="match status" value="1"/>
</dbReference>
<dbReference type="InterPro" id="IPR042635">
    <property type="entry name" value="MEGF10/SREC1/2-like"/>
</dbReference>
<protein>
    <submittedName>
        <fullName evidence="2">Multiple epidermal growth factor-like domains 10</fullName>
    </submittedName>
</protein>
<sequence length="384" mass="41971">MFFPYCILNYDDHSSAYINDLTIKYQETNSSKWSNCPDSYNQARVTASILDITCPSNAPVRYLSVRSERSICSLYISGGRNVALKQPVYQSSTFHSWQAENAVDGELDVRDNVTSQAATCSQTALNTVGWWEVTLKMPVLVSRFLVFNRRGSKQTGCCEKRLIGFKLTASHKSQSKARPYIHNDNEQSPLDSYSIIPSPKITFPVGSVRIDGKTVLTLCEVAIYGENACPKGRFGLACEGQCNCANGGDCFVHSGGCPSGCAPGYTGEDCSRKCKMGWFGTNCQYQCHCAGSVECDKVDGSCSSGCHSDWFGPACQYDRMGFSAGKLEWLTDSNDESCNAGTSKTVTVTLDTAIPLTWIRVVVKDGGNIALIGSDWNQIKDIDV</sequence>
<keyword evidence="1" id="KW-0245">EGF-like domain</keyword>
<dbReference type="Proteomes" id="UP000762676">
    <property type="component" value="Unassembled WGS sequence"/>
</dbReference>
<accession>A0AAV4HS55</accession>
<comment type="caution">
    <text evidence="2">The sequence shown here is derived from an EMBL/GenBank/DDBJ whole genome shotgun (WGS) entry which is preliminary data.</text>
</comment>
<organism evidence="2 3">
    <name type="scientific">Elysia marginata</name>
    <dbReference type="NCBI Taxonomy" id="1093978"/>
    <lineage>
        <taxon>Eukaryota</taxon>
        <taxon>Metazoa</taxon>
        <taxon>Spiralia</taxon>
        <taxon>Lophotrochozoa</taxon>
        <taxon>Mollusca</taxon>
        <taxon>Gastropoda</taxon>
        <taxon>Heterobranchia</taxon>
        <taxon>Euthyneura</taxon>
        <taxon>Panpulmonata</taxon>
        <taxon>Sacoglossa</taxon>
        <taxon>Placobranchoidea</taxon>
        <taxon>Plakobranchidae</taxon>
        <taxon>Elysia</taxon>
    </lineage>
</organism>
<keyword evidence="3" id="KW-1185">Reference proteome</keyword>
<dbReference type="Gene3D" id="2.170.300.10">
    <property type="entry name" value="Tie2 ligand-binding domain superfamily"/>
    <property type="match status" value="1"/>
</dbReference>
<dbReference type="PANTHER" id="PTHR24043:SF8">
    <property type="entry name" value="EGF-LIKE DOMAIN-CONTAINING PROTEIN"/>
    <property type="match status" value="1"/>
</dbReference>
<gene>
    <name evidence="2" type="ORF">ElyMa_002811500</name>
</gene>
<name>A0AAV4HS55_9GAST</name>